<accession>A0ABU3CMU2</accession>
<gene>
    <name evidence="1" type="ORF">RM545_13315</name>
</gene>
<proteinExistence type="predicted"/>
<name>A0ABU3CMU2_9FLAO</name>
<evidence type="ECO:0000313" key="1">
    <source>
        <dbReference type="EMBL" id="MDT0647674.1"/>
    </source>
</evidence>
<dbReference type="EMBL" id="JAVRHO010000019">
    <property type="protein sequence ID" value="MDT0647674.1"/>
    <property type="molecule type" value="Genomic_DNA"/>
</dbReference>
<reference evidence="1 2" key="1">
    <citation type="submission" date="2023-09" db="EMBL/GenBank/DDBJ databases">
        <authorList>
            <person name="Rey-Velasco X."/>
        </authorList>
    </citation>
    <scope>NUCLEOTIDE SEQUENCE [LARGE SCALE GENOMIC DNA]</scope>
    <source>
        <strain evidence="1 2">F260</strain>
    </source>
</reference>
<dbReference type="RefSeq" id="WP_311495774.1">
    <property type="nucleotide sequence ID" value="NZ_JAVRHO010000019.1"/>
</dbReference>
<organism evidence="1 2">
    <name type="scientific">Autumnicola lenta</name>
    <dbReference type="NCBI Taxonomy" id="3075593"/>
    <lineage>
        <taxon>Bacteria</taxon>
        <taxon>Pseudomonadati</taxon>
        <taxon>Bacteroidota</taxon>
        <taxon>Flavobacteriia</taxon>
        <taxon>Flavobacteriales</taxon>
        <taxon>Flavobacteriaceae</taxon>
        <taxon>Autumnicola</taxon>
    </lineage>
</organism>
<dbReference type="Proteomes" id="UP001245285">
    <property type="component" value="Unassembled WGS sequence"/>
</dbReference>
<keyword evidence="2" id="KW-1185">Reference proteome</keyword>
<comment type="caution">
    <text evidence="1">The sequence shown here is derived from an EMBL/GenBank/DDBJ whole genome shotgun (WGS) entry which is preliminary data.</text>
</comment>
<evidence type="ECO:0000313" key="2">
    <source>
        <dbReference type="Proteomes" id="UP001245285"/>
    </source>
</evidence>
<protein>
    <submittedName>
        <fullName evidence="1">Uncharacterized protein</fullName>
    </submittedName>
</protein>
<sequence length="115" mass="13706">MLYKPTTGFLYLPQSPKPIFKGANEIHFDYYFSARYFEESIVLDVTTKIFSEYDHVFTRISSHRIKRGEVKTCVKECLLTHFLRMGVSRKRANFLLKNFSLSFRKLEVQKELREV</sequence>